<keyword evidence="2" id="KW-0560">Oxidoreductase</keyword>
<dbReference type="Proteomes" id="UP000234950">
    <property type="component" value="Unassembled WGS sequence"/>
</dbReference>
<keyword evidence="7" id="KW-1185">Reference proteome</keyword>
<evidence type="ECO:0000259" key="5">
    <source>
        <dbReference type="Pfam" id="PF02910"/>
    </source>
</evidence>
<dbReference type="SUPFAM" id="SSF51905">
    <property type="entry name" value="FAD/NAD(P)-binding domain"/>
    <property type="match status" value="1"/>
</dbReference>
<dbReference type="Gene3D" id="1.20.58.100">
    <property type="entry name" value="Fumarate reductase/succinate dehydrogenase flavoprotein-like, C-terminal domain"/>
    <property type="match status" value="1"/>
</dbReference>
<dbReference type="RefSeq" id="WP_101649645.1">
    <property type="nucleotide sequence ID" value="NZ_PGVE01000072.1"/>
</dbReference>
<accession>A0A2N5HA21</accession>
<dbReference type="PANTHER" id="PTHR11632">
    <property type="entry name" value="SUCCINATE DEHYDROGENASE 2 FLAVOPROTEIN SUBUNIT"/>
    <property type="match status" value="1"/>
</dbReference>
<dbReference type="InterPro" id="IPR037099">
    <property type="entry name" value="Fum_R/Succ_DH_flav-like_C_sf"/>
</dbReference>
<reference evidence="6 7" key="1">
    <citation type="submission" date="2017-11" db="EMBL/GenBank/DDBJ databases">
        <title>Comparitive Functional Genomics of Dry Heat Resistant strains isolated from the Viking Spacecraft.</title>
        <authorList>
            <person name="Seuylemezian A."/>
            <person name="Cooper K."/>
            <person name="Vaishampayan P."/>
        </authorList>
    </citation>
    <scope>NUCLEOTIDE SEQUENCE [LARGE SCALE GENOMIC DNA]</scope>
    <source>
        <strain evidence="6 7">V32-6</strain>
    </source>
</reference>
<dbReference type="InterPro" id="IPR027477">
    <property type="entry name" value="Succ_DH/fumarate_Rdtase_cat_sf"/>
</dbReference>
<dbReference type="InterPro" id="IPR003953">
    <property type="entry name" value="FAD-dep_OxRdtase_2_FAD-bd"/>
</dbReference>
<dbReference type="PRINTS" id="PR00411">
    <property type="entry name" value="PNDRDTASEI"/>
</dbReference>
<dbReference type="Gene3D" id="3.90.700.10">
    <property type="entry name" value="Succinate dehydrogenase/fumarate reductase flavoprotein, catalytic domain"/>
    <property type="match status" value="1"/>
</dbReference>
<evidence type="ECO:0000256" key="3">
    <source>
        <dbReference type="PIRSR" id="PIRSR000171-1"/>
    </source>
</evidence>
<sequence length="554" mass="60450">MRIIETDILIIGSGAAGLMASVYAGLTGRDVLVIDKGIAGKSGSTVGAVQMAGSGSWSSKYDTIESYTNDILVSGKGLSKFPLVQALVQDIEKIINDLVEWGMKPDIASDGNLLVSSASGHSHPRSISAKKGNSGRAIIQTLTRKVKNLTNIKLMSDTITIELISFENKVHGAVVYDLAKAEIVLLLSHSVILATGGAGQLYPVTSNPIQATGDGFSLALQAGAALIDMEQIQFYPVSLIYPESLSGFCMSFYPMAKLFNKSYERFMYRYEPEKLEDVTRDRLAYAVEREVRLGRGTEHNGVWLDGTASIKEIKQLFPHEYKLCLQHGVDLAKDLVEIAPAAHFIMGGVEVDQWSASSVEGLYIAGETAGGLHGGNRLGNNALSECLVFGARAGKAAACYREAVPNLSDSKIEQLINRANKFVSSIATSSGKKRPYQMKDQIRHIMGEHVGVLRTRMELKTAHDELEMIHQDLAKVTVTGVGKPFAREVLDYIEANHMLWTARGIIGSALMRKESRGAHCLIDFPEAIANTEHTTVQWKKGKLYFSRKLAEKSW</sequence>
<dbReference type="GO" id="GO:0009435">
    <property type="term" value="P:NAD+ biosynthetic process"/>
    <property type="evidence" value="ECO:0007669"/>
    <property type="project" value="UniProtKB-UniPathway"/>
</dbReference>
<dbReference type="PIRSF" id="PIRSF000171">
    <property type="entry name" value="SDHA_APRA_LASPO"/>
    <property type="match status" value="1"/>
</dbReference>
<dbReference type="Pfam" id="PF02910">
    <property type="entry name" value="Succ_DH_flav_C"/>
    <property type="match status" value="1"/>
</dbReference>
<feature type="domain" description="Fumarate reductase/succinate dehydrogenase flavoprotein-like C-terminal" evidence="5">
    <location>
        <begin position="440"/>
        <end position="539"/>
    </location>
</feature>
<dbReference type="EMBL" id="PGVE01000072">
    <property type="protein sequence ID" value="PLS02376.1"/>
    <property type="molecule type" value="Genomic_DNA"/>
</dbReference>
<dbReference type="OrthoDB" id="9806724at2"/>
<dbReference type="Gene3D" id="3.50.50.60">
    <property type="entry name" value="FAD/NAD(P)-binding domain"/>
    <property type="match status" value="1"/>
</dbReference>
<dbReference type="Pfam" id="PF00890">
    <property type="entry name" value="FAD_binding_2"/>
    <property type="match status" value="1"/>
</dbReference>
<name>A0A2N5HA21_9BACI</name>
<feature type="domain" description="FAD-dependent oxidoreductase 2 FAD-binding" evidence="4">
    <location>
        <begin position="7"/>
        <end position="383"/>
    </location>
</feature>
<feature type="active site" description="Proton acceptor" evidence="3">
    <location>
        <position position="280"/>
    </location>
</feature>
<evidence type="ECO:0000259" key="4">
    <source>
        <dbReference type="Pfam" id="PF00890"/>
    </source>
</evidence>
<dbReference type="InterPro" id="IPR036188">
    <property type="entry name" value="FAD/NAD-bd_sf"/>
</dbReference>
<dbReference type="UniPathway" id="UPA00253">
    <property type="reaction ID" value="UER00326"/>
</dbReference>
<protein>
    <submittedName>
        <fullName evidence="6">Uncharacterized protein</fullName>
    </submittedName>
</protein>
<dbReference type="PRINTS" id="PR00368">
    <property type="entry name" value="FADPNR"/>
</dbReference>
<evidence type="ECO:0000313" key="7">
    <source>
        <dbReference type="Proteomes" id="UP000234950"/>
    </source>
</evidence>
<evidence type="ECO:0000256" key="1">
    <source>
        <dbReference type="ARBA" id="ARBA00022630"/>
    </source>
</evidence>
<dbReference type="SUPFAM" id="SSF56425">
    <property type="entry name" value="Succinate dehydrogenase/fumarate reductase flavoprotein, catalytic domain"/>
    <property type="match status" value="1"/>
</dbReference>
<dbReference type="InterPro" id="IPR030664">
    <property type="entry name" value="SdhA/FrdA/AprA"/>
</dbReference>
<dbReference type="GO" id="GO:0033765">
    <property type="term" value="F:steroid dehydrogenase activity, acting on the CH-CH group of donors"/>
    <property type="evidence" value="ECO:0007669"/>
    <property type="project" value="UniProtKB-ARBA"/>
</dbReference>
<gene>
    <name evidence="6" type="ORF">CVD27_19655</name>
</gene>
<keyword evidence="1" id="KW-0285">Flavoprotein</keyword>
<organism evidence="6 7">
    <name type="scientific">Neobacillus cucumis</name>
    <dbReference type="NCBI Taxonomy" id="1740721"/>
    <lineage>
        <taxon>Bacteria</taxon>
        <taxon>Bacillati</taxon>
        <taxon>Bacillota</taxon>
        <taxon>Bacilli</taxon>
        <taxon>Bacillales</taxon>
        <taxon>Bacillaceae</taxon>
        <taxon>Neobacillus</taxon>
    </lineage>
</organism>
<evidence type="ECO:0000313" key="6">
    <source>
        <dbReference type="EMBL" id="PLS02376.1"/>
    </source>
</evidence>
<dbReference type="PANTHER" id="PTHR11632:SF51">
    <property type="entry name" value="SUCCINATE DEHYDROGENASE [UBIQUINONE] FLAVOPROTEIN SUBUNIT, MITOCHONDRIAL"/>
    <property type="match status" value="1"/>
</dbReference>
<dbReference type="SUPFAM" id="SSF46977">
    <property type="entry name" value="Succinate dehydrogenase/fumarate reductase flavoprotein C-terminal domain"/>
    <property type="match status" value="1"/>
</dbReference>
<dbReference type="AlphaFoldDB" id="A0A2N5HA21"/>
<dbReference type="InterPro" id="IPR015939">
    <property type="entry name" value="Fum_Rdtase/Succ_DH_flav-like_C"/>
</dbReference>
<comment type="caution">
    <text evidence="6">The sequence shown here is derived from an EMBL/GenBank/DDBJ whole genome shotgun (WGS) entry which is preliminary data.</text>
</comment>
<proteinExistence type="predicted"/>
<evidence type="ECO:0000256" key="2">
    <source>
        <dbReference type="ARBA" id="ARBA00023002"/>
    </source>
</evidence>